<name>A0A1G2G3T0_9BACT</name>
<evidence type="ECO:0000313" key="3">
    <source>
        <dbReference type="Proteomes" id="UP000177785"/>
    </source>
</evidence>
<dbReference type="EMBL" id="MHNL01000015">
    <property type="protein sequence ID" value="OGZ44722.1"/>
    <property type="molecule type" value="Genomic_DNA"/>
</dbReference>
<accession>A0A1G2G3T0</accession>
<comment type="caution">
    <text evidence="2">The sequence shown here is derived from an EMBL/GenBank/DDBJ whole genome shotgun (WGS) entry which is preliminary data.</text>
</comment>
<dbReference type="Proteomes" id="UP000177785">
    <property type="component" value="Unassembled WGS sequence"/>
</dbReference>
<evidence type="ECO:0000313" key="2">
    <source>
        <dbReference type="EMBL" id="OGZ44722.1"/>
    </source>
</evidence>
<organism evidence="2 3">
    <name type="scientific">Candidatus Ryanbacteria bacterium RIFCSPHIGHO2_01_FULL_48_27</name>
    <dbReference type="NCBI Taxonomy" id="1802115"/>
    <lineage>
        <taxon>Bacteria</taxon>
        <taxon>Candidatus Ryaniibacteriota</taxon>
    </lineage>
</organism>
<proteinExistence type="predicted"/>
<dbReference type="AlphaFoldDB" id="A0A1G2G3T0"/>
<evidence type="ECO:0000256" key="1">
    <source>
        <dbReference type="SAM" id="MobiDB-lite"/>
    </source>
</evidence>
<gene>
    <name evidence="2" type="ORF">A2756_04675</name>
</gene>
<protein>
    <submittedName>
        <fullName evidence="2">Uncharacterized protein</fullName>
    </submittedName>
</protein>
<dbReference type="STRING" id="1802115.A2756_04675"/>
<reference evidence="2 3" key="1">
    <citation type="journal article" date="2016" name="Nat. Commun.">
        <title>Thousands of microbial genomes shed light on interconnected biogeochemical processes in an aquifer system.</title>
        <authorList>
            <person name="Anantharaman K."/>
            <person name="Brown C.T."/>
            <person name="Hug L.A."/>
            <person name="Sharon I."/>
            <person name="Castelle C.J."/>
            <person name="Probst A.J."/>
            <person name="Thomas B.C."/>
            <person name="Singh A."/>
            <person name="Wilkins M.J."/>
            <person name="Karaoz U."/>
            <person name="Brodie E.L."/>
            <person name="Williams K.H."/>
            <person name="Hubbard S.S."/>
            <person name="Banfield J.F."/>
        </authorList>
    </citation>
    <scope>NUCLEOTIDE SEQUENCE [LARGE SCALE GENOMIC DNA]</scope>
</reference>
<feature type="region of interest" description="Disordered" evidence="1">
    <location>
        <begin position="44"/>
        <end position="65"/>
    </location>
</feature>
<sequence>MGNNVPFPLQFAEPLASVCIESGNYSEIAQTLLLPEMAIYSAGTTTSVETGTGGHGDTDTDTDTD</sequence>